<dbReference type="Proteomes" id="UP000823933">
    <property type="component" value="Unassembled WGS sequence"/>
</dbReference>
<gene>
    <name evidence="3" type="ORF">H9890_00480</name>
</gene>
<evidence type="ECO:0000313" key="4">
    <source>
        <dbReference type="Proteomes" id="UP000823933"/>
    </source>
</evidence>
<evidence type="ECO:0000256" key="2">
    <source>
        <dbReference type="ARBA" id="ARBA00022649"/>
    </source>
</evidence>
<accession>A0A9D1Q784</accession>
<comment type="similarity">
    <text evidence="1">Belongs to the RelB/DinJ antitoxin family.</text>
</comment>
<dbReference type="Gene3D" id="1.10.1220.10">
    <property type="entry name" value="Met repressor-like"/>
    <property type="match status" value="1"/>
</dbReference>
<dbReference type="InterPro" id="IPR007337">
    <property type="entry name" value="RelB/DinJ"/>
</dbReference>
<reference evidence="3" key="2">
    <citation type="submission" date="2021-04" db="EMBL/GenBank/DDBJ databases">
        <authorList>
            <person name="Gilroy R."/>
        </authorList>
    </citation>
    <scope>NUCLEOTIDE SEQUENCE</scope>
    <source>
        <strain evidence="3">ChiHcolR34-3080</strain>
    </source>
</reference>
<dbReference type="Pfam" id="PF04221">
    <property type="entry name" value="RelB"/>
    <property type="match status" value="1"/>
</dbReference>
<organism evidence="3 4">
    <name type="scientific">Candidatus Faecalibacterium intestinigallinarum</name>
    <dbReference type="NCBI Taxonomy" id="2838581"/>
    <lineage>
        <taxon>Bacteria</taxon>
        <taxon>Bacillati</taxon>
        <taxon>Bacillota</taxon>
        <taxon>Clostridia</taxon>
        <taxon>Eubacteriales</taxon>
        <taxon>Oscillospiraceae</taxon>
        <taxon>Faecalibacterium</taxon>
    </lineage>
</organism>
<name>A0A9D1Q784_9FIRM</name>
<dbReference type="PANTHER" id="PTHR38781:SF1">
    <property type="entry name" value="ANTITOXIN DINJ-RELATED"/>
    <property type="match status" value="1"/>
</dbReference>
<reference evidence="3" key="1">
    <citation type="journal article" date="2021" name="PeerJ">
        <title>Extensive microbial diversity within the chicken gut microbiome revealed by metagenomics and culture.</title>
        <authorList>
            <person name="Gilroy R."/>
            <person name="Ravi A."/>
            <person name="Getino M."/>
            <person name="Pursley I."/>
            <person name="Horton D.L."/>
            <person name="Alikhan N.F."/>
            <person name="Baker D."/>
            <person name="Gharbi K."/>
            <person name="Hall N."/>
            <person name="Watson M."/>
            <person name="Adriaenssens E.M."/>
            <person name="Foster-Nyarko E."/>
            <person name="Jarju S."/>
            <person name="Secka A."/>
            <person name="Antonio M."/>
            <person name="Oren A."/>
            <person name="Chaudhuri R.R."/>
            <person name="La Ragione R."/>
            <person name="Hildebrand F."/>
            <person name="Pallen M.J."/>
        </authorList>
    </citation>
    <scope>NUCLEOTIDE SEQUENCE</scope>
    <source>
        <strain evidence="3">ChiHcolR34-3080</strain>
    </source>
</reference>
<dbReference type="GO" id="GO:0006355">
    <property type="term" value="P:regulation of DNA-templated transcription"/>
    <property type="evidence" value="ECO:0007669"/>
    <property type="project" value="InterPro"/>
</dbReference>
<sequence>MAKVSTNLSLDADLKREAQALYADLGMDLSTAVNIFLRQSLRVQGVPFSITRESPNADTAAALAEYQAMKAHPEQYKRYASFRDAMDEVLADV</sequence>
<dbReference type="InterPro" id="IPR013321">
    <property type="entry name" value="Arc_rbn_hlx_hlx"/>
</dbReference>
<protein>
    <submittedName>
        <fullName evidence="3">Type II toxin-antitoxin system RelB/DinJ family antitoxin</fullName>
    </submittedName>
</protein>
<evidence type="ECO:0000256" key="1">
    <source>
        <dbReference type="ARBA" id="ARBA00010562"/>
    </source>
</evidence>
<keyword evidence="2" id="KW-1277">Toxin-antitoxin system</keyword>
<dbReference type="NCBIfam" id="TIGR02384">
    <property type="entry name" value="RelB_DinJ"/>
    <property type="match status" value="1"/>
</dbReference>
<dbReference type="AlphaFoldDB" id="A0A9D1Q784"/>
<dbReference type="GO" id="GO:0006351">
    <property type="term" value="P:DNA-templated transcription"/>
    <property type="evidence" value="ECO:0007669"/>
    <property type="project" value="TreeGrafter"/>
</dbReference>
<evidence type="ECO:0000313" key="3">
    <source>
        <dbReference type="EMBL" id="HIW07867.1"/>
    </source>
</evidence>
<dbReference type="PANTHER" id="PTHR38781">
    <property type="entry name" value="ANTITOXIN DINJ-RELATED"/>
    <property type="match status" value="1"/>
</dbReference>
<proteinExistence type="inferred from homology"/>
<comment type="caution">
    <text evidence="3">The sequence shown here is derived from an EMBL/GenBank/DDBJ whole genome shotgun (WGS) entry which is preliminary data.</text>
</comment>
<dbReference type="EMBL" id="DXHQ01000005">
    <property type="protein sequence ID" value="HIW07867.1"/>
    <property type="molecule type" value="Genomic_DNA"/>
</dbReference>